<dbReference type="Pfam" id="PF12779">
    <property type="entry name" value="WXXGXW"/>
    <property type="match status" value="3"/>
</dbReference>
<protein>
    <recommendedName>
        <fullName evidence="4">YXWGXW repeat-containing protein</fullName>
    </recommendedName>
</protein>
<gene>
    <name evidence="2" type="ORF">FTUN_4153</name>
</gene>
<keyword evidence="3" id="KW-1185">Reference proteome</keyword>
<dbReference type="AlphaFoldDB" id="A0A6M5YT45"/>
<dbReference type="Proteomes" id="UP000503447">
    <property type="component" value="Chromosome"/>
</dbReference>
<evidence type="ECO:0000313" key="2">
    <source>
        <dbReference type="EMBL" id="QJW96596.1"/>
    </source>
</evidence>
<evidence type="ECO:0000313" key="3">
    <source>
        <dbReference type="Proteomes" id="UP000503447"/>
    </source>
</evidence>
<proteinExistence type="predicted"/>
<organism evidence="2 3">
    <name type="scientific">Frigoriglobus tundricola</name>
    <dbReference type="NCBI Taxonomy" id="2774151"/>
    <lineage>
        <taxon>Bacteria</taxon>
        <taxon>Pseudomonadati</taxon>
        <taxon>Planctomycetota</taxon>
        <taxon>Planctomycetia</taxon>
        <taxon>Gemmatales</taxon>
        <taxon>Gemmataceae</taxon>
        <taxon>Frigoriglobus</taxon>
    </lineage>
</organism>
<feature type="compositionally biased region" description="Pro residues" evidence="1">
    <location>
        <begin position="585"/>
        <end position="596"/>
    </location>
</feature>
<dbReference type="EMBL" id="CP053452">
    <property type="protein sequence ID" value="QJW96596.1"/>
    <property type="molecule type" value="Genomic_DNA"/>
</dbReference>
<feature type="compositionally biased region" description="Basic and acidic residues" evidence="1">
    <location>
        <begin position="560"/>
        <end position="571"/>
    </location>
</feature>
<feature type="compositionally biased region" description="Basic and acidic residues" evidence="1">
    <location>
        <begin position="518"/>
        <end position="532"/>
    </location>
</feature>
<feature type="region of interest" description="Disordered" evidence="1">
    <location>
        <begin position="497"/>
        <end position="614"/>
    </location>
</feature>
<accession>A0A6M5YT45</accession>
<feature type="compositionally biased region" description="Basic and acidic residues" evidence="1">
    <location>
        <begin position="603"/>
        <end position="614"/>
    </location>
</feature>
<dbReference type="KEGG" id="ftj:FTUN_4153"/>
<dbReference type="RefSeq" id="WP_171472147.1">
    <property type="nucleotide sequence ID" value="NZ_CP053452.2"/>
</dbReference>
<feature type="region of interest" description="Disordered" evidence="1">
    <location>
        <begin position="34"/>
        <end position="59"/>
    </location>
</feature>
<feature type="compositionally biased region" description="Pro residues" evidence="1">
    <location>
        <begin position="34"/>
        <end position="48"/>
    </location>
</feature>
<name>A0A6M5YT45_9BACT</name>
<reference evidence="3" key="1">
    <citation type="submission" date="2020-05" db="EMBL/GenBank/DDBJ databases">
        <title>Frigoriglobus tundricola gen. nov., sp. nov., a psychrotolerant cellulolytic planctomycete of the family Gemmataceae with two divergent copies of 16S rRNA gene.</title>
        <authorList>
            <person name="Kulichevskaya I.S."/>
            <person name="Ivanova A.A."/>
            <person name="Naumoff D.G."/>
            <person name="Beletsky A.V."/>
            <person name="Rijpstra W.I.C."/>
            <person name="Sinninghe Damste J.S."/>
            <person name="Mardanov A.V."/>
            <person name="Ravin N.V."/>
            <person name="Dedysh S.N."/>
        </authorList>
    </citation>
    <scope>NUCLEOTIDE SEQUENCE [LARGE SCALE GENOMIC DNA]</scope>
    <source>
        <strain evidence="3">PL17</strain>
    </source>
</reference>
<evidence type="ECO:0008006" key="4">
    <source>
        <dbReference type="Google" id="ProtNLM"/>
    </source>
</evidence>
<dbReference type="InterPro" id="IPR024447">
    <property type="entry name" value="YXWGXW_rpt"/>
</dbReference>
<evidence type="ECO:0000256" key="1">
    <source>
        <dbReference type="SAM" id="MobiDB-lite"/>
    </source>
</evidence>
<sequence>MPERLRKVLPLCAIGSLLAILVAGFGAAQEPIPLKQPDPVPAPLPVPGQPAQGDGPEVLAKGPVHEAFAATAEAPAATPIVAKQPPDPIEELPPDQKPEGDNVQWIPGYWHWDEESSRFIWISGFWRQPPPGRVWVPGSWREARGGWQWVPGFWQPVAAPKPQQPQQQPEIEYLNEPPVSVEVGPTVAAPTATCFYVPGSWVWRGRYVWRPGVWVEYRPTWVWVPARFQWTPAGYVFVEGYWDYPLGTRGVMFAPVAFPQAVYAQPGFVYTPVYVVSEPCMVGALFVRRGHACYYFGDYYDGAYATAGYTAWCGTYTRTGFTIGFGVGRSWGYDPLWSYYSVTYRDTPGWHRGVGDLYGGRYRGEIARPPVTLVQQNTTINNITKTTVVNVTNNVTVVNGATIVNNKDVSHVAMVAPLKVAPDLQRTKYQPVTVEARRAAAVTAKQFNEVSVQRSRQETALVAQAAARPMGLVGPAAPVQPRTVKLDVPRTAVTQAHVIDERKAPPPAPHQAGSAAHPKVDLPHTEVPRVDRGQVVLPRSDPHTTFPKVDPKGPVVLPKSDPRPDPAKIDPKGPPTTFPKIDPKGPLPKLPAPLPKGPQALPPKEHSKSEPSKP</sequence>